<organism evidence="2 3">
    <name type="scientific">Malonomonas rubra DSM 5091</name>
    <dbReference type="NCBI Taxonomy" id="1122189"/>
    <lineage>
        <taxon>Bacteria</taxon>
        <taxon>Pseudomonadati</taxon>
        <taxon>Thermodesulfobacteriota</taxon>
        <taxon>Desulfuromonadia</taxon>
        <taxon>Desulfuromonadales</taxon>
        <taxon>Geopsychrobacteraceae</taxon>
        <taxon>Malonomonas</taxon>
    </lineage>
</organism>
<protein>
    <submittedName>
        <fullName evidence="2">Uncharacterized protein</fullName>
    </submittedName>
</protein>
<keyword evidence="1" id="KW-0472">Membrane</keyword>
<dbReference type="OrthoDB" id="9793251at2"/>
<dbReference type="AlphaFoldDB" id="A0A1M6H9F3"/>
<reference evidence="2 3" key="1">
    <citation type="submission" date="2016-11" db="EMBL/GenBank/DDBJ databases">
        <authorList>
            <person name="Jaros S."/>
            <person name="Januszkiewicz K."/>
            <person name="Wedrychowicz H."/>
        </authorList>
    </citation>
    <scope>NUCLEOTIDE SEQUENCE [LARGE SCALE GENOMIC DNA]</scope>
    <source>
        <strain evidence="2 3">DSM 5091</strain>
    </source>
</reference>
<accession>A0A1M6H9F3</accession>
<name>A0A1M6H9F3_MALRU</name>
<evidence type="ECO:0000256" key="1">
    <source>
        <dbReference type="SAM" id="Phobius"/>
    </source>
</evidence>
<feature type="transmembrane region" description="Helical" evidence="1">
    <location>
        <begin position="318"/>
        <end position="339"/>
    </location>
</feature>
<evidence type="ECO:0000313" key="3">
    <source>
        <dbReference type="Proteomes" id="UP000184171"/>
    </source>
</evidence>
<dbReference type="Proteomes" id="UP000184171">
    <property type="component" value="Unassembled WGS sequence"/>
</dbReference>
<gene>
    <name evidence="2" type="ORF">SAMN02745165_01744</name>
</gene>
<feature type="transmembrane region" description="Helical" evidence="1">
    <location>
        <begin position="359"/>
        <end position="382"/>
    </location>
</feature>
<evidence type="ECO:0000313" key="2">
    <source>
        <dbReference type="EMBL" id="SHJ18838.1"/>
    </source>
</evidence>
<proteinExistence type="predicted"/>
<keyword evidence="3" id="KW-1185">Reference proteome</keyword>
<feature type="transmembrane region" description="Helical" evidence="1">
    <location>
        <begin position="406"/>
        <end position="425"/>
    </location>
</feature>
<keyword evidence="1" id="KW-1133">Transmembrane helix</keyword>
<dbReference type="RefSeq" id="WP_139249338.1">
    <property type="nucleotide sequence ID" value="NZ_FQZT01000005.1"/>
</dbReference>
<dbReference type="EMBL" id="FQZT01000005">
    <property type="protein sequence ID" value="SHJ18838.1"/>
    <property type="molecule type" value="Genomic_DNA"/>
</dbReference>
<keyword evidence="1" id="KW-0812">Transmembrane</keyword>
<sequence length="430" mass="49205">MYTTLSFKGWIPTCSGGGLSFSNFGACQNPDSISSNVHDNNFRYVITYQKRELSDVVLPLKQILTKKIFGLDSTFWFLCLAKRPIKYEKSSARMQGTIYLFHRKSMWRGPAEKLVKKAQEKLEEYSSGCIKQYFDEDYNLLQEKIKSFSSFVIDFELRRSGVATLTYSATANHGTSVDAINLPNNPKERQSDIHYITSQMFFFLRDISHHHIHHESTDDNIVRLYPFDGNDDYSWRCETTIELLRKLLLYKKCNSEKIFNDSMGLIPYLKYFLKISKKETEKTIHPEIDMEILESAILAAQQTNKRKSLSSSAEKESILNWLVGGIGLILSTIGLSQVARIKPPEETSGFLLFMTSHMISHTIETIGVVAGLILSALIWFSVIEPREWSVIRGAVKIMFAFRQQSLSALIILMSLLGYVIFIAWLSKIFA</sequence>